<evidence type="ECO:0000313" key="5">
    <source>
        <dbReference type="EMBL" id="CAB4796420.1"/>
    </source>
</evidence>
<protein>
    <submittedName>
        <fullName evidence="2">Unannotated protein</fullName>
    </submittedName>
</protein>
<reference evidence="2" key="1">
    <citation type="submission" date="2020-05" db="EMBL/GenBank/DDBJ databases">
        <authorList>
            <person name="Chiriac C."/>
            <person name="Salcher M."/>
            <person name="Ghai R."/>
            <person name="Kavagutti S V."/>
        </authorList>
    </citation>
    <scope>NUCLEOTIDE SEQUENCE</scope>
</reference>
<accession>A0A6J6LLV6</accession>
<dbReference type="EMBL" id="CAFBQT010000005">
    <property type="protein sequence ID" value="CAB5058552.1"/>
    <property type="molecule type" value="Genomic_DNA"/>
</dbReference>
<organism evidence="2">
    <name type="scientific">freshwater metagenome</name>
    <dbReference type="NCBI Taxonomy" id="449393"/>
    <lineage>
        <taxon>unclassified sequences</taxon>
        <taxon>metagenomes</taxon>
        <taxon>ecological metagenomes</taxon>
    </lineage>
</organism>
<evidence type="ECO:0000313" key="2">
    <source>
        <dbReference type="EMBL" id="CAB4661613.1"/>
    </source>
</evidence>
<dbReference type="EMBL" id="CAFBPL010000001">
    <property type="protein sequence ID" value="CAB5005883.1"/>
    <property type="molecule type" value="Genomic_DNA"/>
</dbReference>
<dbReference type="EMBL" id="CAEZUF010000113">
    <property type="protein sequence ID" value="CAB4598600.1"/>
    <property type="molecule type" value="Genomic_DNA"/>
</dbReference>
<sequence length="83" mass="9489">MIEVLIYSRIGCHLCDVAEAKLLELKGDLGFNFEKRLIDGDLELEGEYGEKVPVILINGNPHDYWRVDPERFTKAILEIKASQ</sequence>
<dbReference type="EMBL" id="CAFBOI010000087">
    <property type="protein sequence ID" value="CAB4981057.1"/>
    <property type="molecule type" value="Genomic_DNA"/>
</dbReference>
<evidence type="ECO:0000313" key="9">
    <source>
        <dbReference type="EMBL" id="CAB5058552.1"/>
    </source>
</evidence>
<dbReference type="AlphaFoldDB" id="A0A6J6LLV6"/>
<dbReference type="EMBL" id="CAFAAE010000031">
    <property type="protein sequence ID" value="CAB4788097.1"/>
    <property type="molecule type" value="Genomic_DNA"/>
</dbReference>
<name>A0A6J6LLV6_9ZZZZ</name>
<dbReference type="InterPro" id="IPR008554">
    <property type="entry name" value="Glutaredoxin-like"/>
</dbReference>
<evidence type="ECO:0000313" key="8">
    <source>
        <dbReference type="EMBL" id="CAB5005883.1"/>
    </source>
</evidence>
<gene>
    <name evidence="1" type="ORF">UFOPK1791_00979</name>
    <name evidence="2" type="ORF">UFOPK2312_00028</name>
    <name evidence="3" type="ORF">UFOPK2802_00213</name>
    <name evidence="4" type="ORF">UFOPK2982_00352</name>
    <name evidence="5" type="ORF">UFOPK3083_00053</name>
    <name evidence="6" type="ORF">UFOPK3783_00104</name>
    <name evidence="7" type="ORF">UFOPK3948_00743</name>
    <name evidence="8" type="ORF">UFOPK4113_00013</name>
    <name evidence="9" type="ORF">UFOPK4355_00104</name>
</gene>
<evidence type="ECO:0000313" key="3">
    <source>
        <dbReference type="EMBL" id="CAB4735887.1"/>
    </source>
</evidence>
<proteinExistence type="predicted"/>
<dbReference type="Pfam" id="PF05768">
    <property type="entry name" value="Glrx-like"/>
    <property type="match status" value="1"/>
</dbReference>
<dbReference type="EMBL" id="CAEZYX010000011">
    <property type="protein sequence ID" value="CAB4735887.1"/>
    <property type="molecule type" value="Genomic_DNA"/>
</dbReference>
<dbReference type="Gene3D" id="3.40.30.10">
    <property type="entry name" value="Glutaredoxin"/>
    <property type="match status" value="1"/>
</dbReference>
<evidence type="ECO:0000313" key="4">
    <source>
        <dbReference type="EMBL" id="CAB4788097.1"/>
    </source>
</evidence>
<dbReference type="SUPFAM" id="SSF52833">
    <property type="entry name" value="Thioredoxin-like"/>
    <property type="match status" value="1"/>
</dbReference>
<dbReference type="InterPro" id="IPR036249">
    <property type="entry name" value="Thioredoxin-like_sf"/>
</dbReference>
<dbReference type="EMBL" id="CAFAAT010000002">
    <property type="protein sequence ID" value="CAB4796420.1"/>
    <property type="molecule type" value="Genomic_DNA"/>
</dbReference>
<evidence type="ECO:0000313" key="1">
    <source>
        <dbReference type="EMBL" id="CAB4598600.1"/>
    </source>
</evidence>
<evidence type="ECO:0000313" key="7">
    <source>
        <dbReference type="EMBL" id="CAB4981057.1"/>
    </source>
</evidence>
<dbReference type="EMBL" id="CAFBNI010000004">
    <property type="protein sequence ID" value="CAB4937615.1"/>
    <property type="molecule type" value="Genomic_DNA"/>
</dbReference>
<dbReference type="EMBL" id="CAEZWY010000001">
    <property type="protein sequence ID" value="CAB4661613.1"/>
    <property type="molecule type" value="Genomic_DNA"/>
</dbReference>
<evidence type="ECO:0000313" key="6">
    <source>
        <dbReference type="EMBL" id="CAB4937615.1"/>
    </source>
</evidence>